<evidence type="ECO:0000313" key="2">
    <source>
        <dbReference type="EMBL" id="ETW78976.1"/>
    </source>
</evidence>
<evidence type="ECO:0000256" key="1">
    <source>
        <dbReference type="SAM" id="MobiDB-lite"/>
    </source>
</evidence>
<feature type="region of interest" description="Disordered" evidence="1">
    <location>
        <begin position="15"/>
        <end position="44"/>
    </location>
</feature>
<organism evidence="2 3">
    <name type="scientific">Heterobasidion irregulare (strain TC 32-1)</name>
    <dbReference type="NCBI Taxonomy" id="747525"/>
    <lineage>
        <taxon>Eukaryota</taxon>
        <taxon>Fungi</taxon>
        <taxon>Dikarya</taxon>
        <taxon>Basidiomycota</taxon>
        <taxon>Agaricomycotina</taxon>
        <taxon>Agaricomycetes</taxon>
        <taxon>Russulales</taxon>
        <taxon>Bondarzewiaceae</taxon>
        <taxon>Heterobasidion</taxon>
        <taxon>Heterobasidion annosum species complex</taxon>
    </lineage>
</organism>
<reference evidence="2 3" key="1">
    <citation type="journal article" date="2012" name="New Phytol.">
        <title>Insight into trade-off between wood decay and parasitism from the genome of a fungal forest pathogen.</title>
        <authorList>
            <person name="Olson A."/>
            <person name="Aerts A."/>
            <person name="Asiegbu F."/>
            <person name="Belbahri L."/>
            <person name="Bouzid O."/>
            <person name="Broberg A."/>
            <person name="Canback B."/>
            <person name="Coutinho P.M."/>
            <person name="Cullen D."/>
            <person name="Dalman K."/>
            <person name="Deflorio G."/>
            <person name="van Diepen L.T."/>
            <person name="Dunand C."/>
            <person name="Duplessis S."/>
            <person name="Durling M."/>
            <person name="Gonthier P."/>
            <person name="Grimwood J."/>
            <person name="Fossdal C.G."/>
            <person name="Hansson D."/>
            <person name="Henrissat B."/>
            <person name="Hietala A."/>
            <person name="Himmelstrand K."/>
            <person name="Hoffmeister D."/>
            <person name="Hogberg N."/>
            <person name="James T.Y."/>
            <person name="Karlsson M."/>
            <person name="Kohler A."/>
            <person name="Kues U."/>
            <person name="Lee Y.H."/>
            <person name="Lin Y.C."/>
            <person name="Lind M."/>
            <person name="Lindquist E."/>
            <person name="Lombard V."/>
            <person name="Lucas S."/>
            <person name="Lunden K."/>
            <person name="Morin E."/>
            <person name="Murat C."/>
            <person name="Park J."/>
            <person name="Raffaello T."/>
            <person name="Rouze P."/>
            <person name="Salamov A."/>
            <person name="Schmutz J."/>
            <person name="Solheim H."/>
            <person name="Stahlberg J."/>
            <person name="Velez H."/>
            <person name="de Vries R.P."/>
            <person name="Wiebenga A."/>
            <person name="Woodward S."/>
            <person name="Yakovlev I."/>
            <person name="Garbelotto M."/>
            <person name="Martin F."/>
            <person name="Grigoriev I.V."/>
            <person name="Stenlid J."/>
        </authorList>
    </citation>
    <scope>NUCLEOTIDE SEQUENCE [LARGE SCALE GENOMIC DNA]</scope>
    <source>
        <strain evidence="2 3">TC 32-1</strain>
    </source>
</reference>
<dbReference type="RefSeq" id="XP_009549258.1">
    <property type="nucleotide sequence ID" value="XM_009550963.1"/>
</dbReference>
<proteinExistence type="predicted"/>
<dbReference type="AlphaFoldDB" id="W4K1L0"/>
<evidence type="ECO:0000313" key="3">
    <source>
        <dbReference type="Proteomes" id="UP000030671"/>
    </source>
</evidence>
<keyword evidence="3" id="KW-1185">Reference proteome</keyword>
<name>W4K1L0_HETIT</name>
<protein>
    <submittedName>
        <fullName evidence="2">Uncharacterized protein</fullName>
    </submittedName>
</protein>
<gene>
    <name evidence="2" type="ORF">HETIRDRAFT_104299</name>
</gene>
<dbReference type="EMBL" id="KI925461">
    <property type="protein sequence ID" value="ETW78976.1"/>
    <property type="molecule type" value="Genomic_DNA"/>
</dbReference>
<dbReference type="GeneID" id="20665985"/>
<dbReference type="InParanoid" id="W4K1L0"/>
<accession>W4K1L0</accession>
<sequence length="132" mass="14404">MSSTRTYRQDRYIIINPPSNGTTFLDDDEDPTWEPPDDDLDNWNGDPECTAADTRGPRAVAAIAGDGGDEPAGGSSGGCGRVTARSEHPRMTANRLSSQSRRTYPMYMSTSLFIPMSPFFLESKPLLGQPES</sequence>
<feature type="compositionally biased region" description="Acidic residues" evidence="1">
    <location>
        <begin position="25"/>
        <end position="41"/>
    </location>
</feature>
<feature type="region of interest" description="Disordered" evidence="1">
    <location>
        <begin position="63"/>
        <end position="101"/>
    </location>
</feature>
<feature type="compositionally biased region" description="Gly residues" evidence="1">
    <location>
        <begin position="70"/>
        <end position="80"/>
    </location>
</feature>
<dbReference type="HOGENOM" id="CLU_1917319_0_0_1"/>
<dbReference type="KEGG" id="hir:HETIRDRAFT_104299"/>
<dbReference type="Proteomes" id="UP000030671">
    <property type="component" value="Unassembled WGS sequence"/>
</dbReference>